<feature type="compositionally biased region" description="Polar residues" evidence="1">
    <location>
        <begin position="89"/>
        <end position="100"/>
    </location>
</feature>
<feature type="compositionally biased region" description="Acidic residues" evidence="1">
    <location>
        <begin position="29"/>
        <end position="40"/>
    </location>
</feature>
<accession>A0A9N8EKR8</accession>
<evidence type="ECO:0000313" key="2">
    <source>
        <dbReference type="EMBL" id="CAB9520889.1"/>
    </source>
</evidence>
<feature type="region of interest" description="Disordered" evidence="1">
    <location>
        <begin position="1"/>
        <end position="47"/>
    </location>
</feature>
<reference evidence="2" key="1">
    <citation type="submission" date="2020-06" db="EMBL/GenBank/DDBJ databases">
        <authorList>
            <consortium name="Plant Systems Biology data submission"/>
        </authorList>
    </citation>
    <scope>NUCLEOTIDE SEQUENCE</scope>
    <source>
        <strain evidence="2">D6</strain>
    </source>
</reference>
<feature type="region of interest" description="Disordered" evidence="1">
    <location>
        <begin position="245"/>
        <end position="267"/>
    </location>
</feature>
<keyword evidence="3" id="KW-1185">Reference proteome</keyword>
<proteinExistence type="predicted"/>
<dbReference type="Proteomes" id="UP001153069">
    <property type="component" value="Unassembled WGS sequence"/>
</dbReference>
<comment type="caution">
    <text evidence="2">The sequence shown here is derived from an EMBL/GenBank/DDBJ whole genome shotgun (WGS) entry which is preliminary data.</text>
</comment>
<dbReference type="EMBL" id="CAICTM010001141">
    <property type="protein sequence ID" value="CAB9520889.1"/>
    <property type="molecule type" value="Genomic_DNA"/>
</dbReference>
<organism evidence="2 3">
    <name type="scientific">Seminavis robusta</name>
    <dbReference type="NCBI Taxonomy" id="568900"/>
    <lineage>
        <taxon>Eukaryota</taxon>
        <taxon>Sar</taxon>
        <taxon>Stramenopiles</taxon>
        <taxon>Ochrophyta</taxon>
        <taxon>Bacillariophyta</taxon>
        <taxon>Bacillariophyceae</taxon>
        <taxon>Bacillariophycidae</taxon>
        <taxon>Naviculales</taxon>
        <taxon>Naviculaceae</taxon>
        <taxon>Seminavis</taxon>
    </lineage>
</organism>
<name>A0A9N8EKR8_9STRA</name>
<dbReference type="OrthoDB" id="56564at2759"/>
<evidence type="ECO:0000313" key="3">
    <source>
        <dbReference type="Proteomes" id="UP001153069"/>
    </source>
</evidence>
<feature type="region of interest" description="Disordered" evidence="1">
    <location>
        <begin position="74"/>
        <end position="163"/>
    </location>
</feature>
<evidence type="ECO:0000256" key="1">
    <source>
        <dbReference type="SAM" id="MobiDB-lite"/>
    </source>
</evidence>
<dbReference type="AlphaFoldDB" id="A0A9N8EKR8"/>
<gene>
    <name evidence="2" type="ORF">SEMRO_1143_G246000.1</name>
</gene>
<sequence>MNLPSILSIEEEEASGPSTPRRGHNRVDNDDDEKEEEEEVTVASTTASTVDSSAAYCFGWRTLHRNNKKGKAIEENEMWRKRTKRANVPSLNITTINTNGPPQTPQETPQQQHHQHHHHHQQEQQHRSSRPSNGSSSQAPHAIANTNHNNHHHNTQRSKNNTGTLRSSLLDLKVVLKWKDNDGGGGEARCLRKEYDVYSQNLAHLSRFIDRTLSSSNSSLLDKVDQFRLTPSLLTATTEDTSTYAPLAGVNVPSHDSQQSTSSSQHREVVLDEVTPHVFETALKYEMDSVAIRSMTPEDVLEVVDFYHKYEFHEGLRLCDAVVLEYFVQHLQHDHWTPPTNLDLLVDTAIMSYRLNLKNSKDYALRYLQSKLHFQPSPFGPSMFTVDHIRLLHPLFRQGILTLVDDNSSNNDSNEKDPQKQPIRLTKEEIDSPLFPRFFVTMVAHKQCSQQLLPRVVYLEGTESPSSSDNHETASSIKLVFQTDGYYPTRQHETLGIKKSVLCDNDWAIVTMAFDPKPQRQNNSSSKKNQQRPAPLGMIVYWKCPYSRSLAIPPLEPWIPVHSRAMGKSPRVTYCYDNNSSSRHSLLDND</sequence>
<protein>
    <submittedName>
        <fullName evidence="2">Uncharacterized protein</fullName>
    </submittedName>
</protein>